<keyword evidence="1" id="KW-0175">Coiled coil</keyword>
<dbReference type="RefSeq" id="WP_149286523.1">
    <property type="nucleotide sequence ID" value="NZ_CP038437.2"/>
</dbReference>
<reference evidence="3" key="1">
    <citation type="submission" date="2021-02" db="EMBL/GenBank/DDBJ databases">
        <title>Strain Y2R2, a novel species of the genus Halomonas.</title>
        <authorList>
            <person name="Huang H."/>
        </authorList>
    </citation>
    <scope>NUCLEOTIDE SEQUENCE</scope>
    <source>
        <strain evidence="3">Y2R2</strain>
    </source>
</reference>
<dbReference type="InterPro" id="IPR010870">
    <property type="entry name" value="Porin_O/P"/>
</dbReference>
<evidence type="ECO:0008006" key="5">
    <source>
        <dbReference type="Google" id="ProtNLM"/>
    </source>
</evidence>
<feature type="coiled-coil region" evidence="1">
    <location>
        <begin position="41"/>
        <end position="71"/>
    </location>
</feature>
<feature type="signal peptide" evidence="2">
    <location>
        <begin position="1"/>
        <end position="32"/>
    </location>
</feature>
<dbReference type="SUPFAM" id="SSF56935">
    <property type="entry name" value="Porins"/>
    <property type="match status" value="1"/>
</dbReference>
<protein>
    <recommendedName>
        <fullName evidence="5">Porin</fullName>
    </recommendedName>
</protein>
<name>A0A5C1NL30_9GAMM</name>
<gene>
    <name evidence="3" type="ORF">E4T21_18945</name>
</gene>
<feature type="chain" id="PRO_5023071608" description="Porin" evidence="2">
    <location>
        <begin position="33"/>
        <end position="521"/>
    </location>
</feature>
<accession>A0A5C1NL30</accession>
<proteinExistence type="predicted"/>
<evidence type="ECO:0000256" key="2">
    <source>
        <dbReference type="SAM" id="SignalP"/>
    </source>
</evidence>
<evidence type="ECO:0000313" key="4">
    <source>
        <dbReference type="Proteomes" id="UP000324285"/>
    </source>
</evidence>
<keyword evidence="4" id="KW-1185">Reference proteome</keyword>
<dbReference type="Proteomes" id="UP000324285">
    <property type="component" value="Chromosome"/>
</dbReference>
<dbReference type="OrthoDB" id="9807854at2"/>
<dbReference type="EMBL" id="CP038437">
    <property type="protein sequence ID" value="QEM83401.1"/>
    <property type="molecule type" value="Genomic_DNA"/>
</dbReference>
<organism evidence="3 4">
    <name type="scientific">Halomonas binhaiensis</name>
    <dbReference type="NCBI Taxonomy" id="2562282"/>
    <lineage>
        <taxon>Bacteria</taxon>
        <taxon>Pseudomonadati</taxon>
        <taxon>Pseudomonadota</taxon>
        <taxon>Gammaproteobacteria</taxon>
        <taxon>Oceanospirillales</taxon>
        <taxon>Halomonadaceae</taxon>
        <taxon>Halomonas</taxon>
    </lineage>
</organism>
<dbReference type="Pfam" id="PF07396">
    <property type="entry name" value="Porin_O_P"/>
    <property type="match status" value="1"/>
</dbReference>
<dbReference type="KEGG" id="hbh:E4T21_18945"/>
<dbReference type="AlphaFoldDB" id="A0A5C1NL30"/>
<dbReference type="Gene3D" id="2.40.160.10">
    <property type="entry name" value="Porin"/>
    <property type="match status" value="1"/>
</dbReference>
<sequence>MLKLFTPGLFAMRSVAVFGLLALLAVCSSALASGTTSAELAELVKRQSEMLERQAQQLEDLQARLVQLEARAGVDSNAFAQRHAVPVMTDAEVTSVPVTTQASTTTEKDRTDIEELQGQVALLEAAQADQSYIDWSDGGPEFISADGNRRLKIGGRLQFDASTTNGSRFDDSSDERNISGTEARRLRLDISGQLSERIGYKIGYDLAGNDASVRDAYLSSLFNWGDEDVVLYVGNKYDDRSLDGATSSNNTWFMERNFVSSAITPDRGAYGLGVKGKIYGDSRDWHASFAVTNGRLGADTDHSDTATYMTRAHWNPWHDGTDMIHLGGWGFYEDFDPSDDSVFKNVDAADHFNENVTIRSRKLSDPDSSSAYGLELATSLGSFAAAAEYGQRTVDQRDSAGGESMNYDAWSVQTSYFLTGESHGYSRKSGVWRLPEVNDPVSAGGLGAFQVAARYQELDFYDAPDYPGGDGSSTTLGLNWYPNDWSRVMFDYTLWDTHNRSGDFKGLDDGNTLSARLQVVF</sequence>
<evidence type="ECO:0000256" key="1">
    <source>
        <dbReference type="SAM" id="Coils"/>
    </source>
</evidence>
<dbReference type="InterPro" id="IPR023614">
    <property type="entry name" value="Porin_dom_sf"/>
</dbReference>
<keyword evidence="2" id="KW-0732">Signal</keyword>
<evidence type="ECO:0000313" key="3">
    <source>
        <dbReference type="EMBL" id="QEM83401.1"/>
    </source>
</evidence>